<dbReference type="GO" id="GO:0000731">
    <property type="term" value="P:DNA synthesis involved in DNA repair"/>
    <property type="evidence" value="ECO:0007669"/>
    <property type="project" value="TreeGrafter"/>
</dbReference>
<dbReference type="OrthoDB" id="9803889at2"/>
<dbReference type="GO" id="GO:0005737">
    <property type="term" value="C:cytoplasm"/>
    <property type="evidence" value="ECO:0007669"/>
    <property type="project" value="UniProtKB-SubCell"/>
</dbReference>
<evidence type="ECO:0000256" key="9">
    <source>
        <dbReference type="HAMAP-Rule" id="MF_00365"/>
    </source>
</evidence>
<accession>I1XFK3</accession>
<name>I1XFK3_METNJ</name>
<comment type="subcellular location">
    <subcellularLocation>
        <location evidence="1 9 10">Cytoplasm</location>
    </subcellularLocation>
</comment>
<evidence type="ECO:0000259" key="11">
    <source>
        <dbReference type="Pfam" id="PF02463"/>
    </source>
</evidence>
<keyword evidence="9 10" id="KW-0742">SOS response</keyword>
<dbReference type="InterPro" id="IPR027417">
    <property type="entry name" value="P-loop_NTPase"/>
</dbReference>
<dbReference type="GO" id="GO:0009432">
    <property type="term" value="P:SOS response"/>
    <property type="evidence" value="ECO:0007669"/>
    <property type="project" value="UniProtKB-UniRule"/>
</dbReference>
<dbReference type="Gene3D" id="3.40.50.300">
    <property type="entry name" value="P-loop containing nucleotide triphosphate hydrolases"/>
    <property type="match status" value="1"/>
</dbReference>
<keyword evidence="8 9" id="KW-0238">DNA-binding</keyword>
<dbReference type="Pfam" id="PF02463">
    <property type="entry name" value="SMC_N"/>
    <property type="match status" value="1"/>
</dbReference>
<comment type="similarity">
    <text evidence="2 9 10">Belongs to the RecF family.</text>
</comment>
<dbReference type="NCBIfam" id="TIGR00611">
    <property type="entry name" value="recf"/>
    <property type="match status" value="1"/>
</dbReference>
<evidence type="ECO:0000256" key="4">
    <source>
        <dbReference type="ARBA" id="ARBA00022490"/>
    </source>
</evidence>
<organism evidence="12 13">
    <name type="scientific">Methylophaga nitratireducenticrescens</name>
    <dbReference type="NCBI Taxonomy" id="754476"/>
    <lineage>
        <taxon>Bacteria</taxon>
        <taxon>Pseudomonadati</taxon>
        <taxon>Pseudomonadota</taxon>
        <taxon>Gammaproteobacteria</taxon>
        <taxon>Thiotrichales</taxon>
        <taxon>Piscirickettsiaceae</taxon>
        <taxon>Methylophaga</taxon>
    </lineage>
</organism>
<evidence type="ECO:0000256" key="3">
    <source>
        <dbReference type="ARBA" id="ARBA00020170"/>
    </source>
</evidence>
<dbReference type="RefSeq" id="WP_014705547.1">
    <property type="nucleotide sequence ID" value="NC_017857.3"/>
</dbReference>
<evidence type="ECO:0000313" key="13">
    <source>
        <dbReference type="Proteomes" id="UP000009144"/>
    </source>
</evidence>
<keyword evidence="13" id="KW-1185">Reference proteome</keyword>
<evidence type="ECO:0000256" key="5">
    <source>
        <dbReference type="ARBA" id="ARBA00022705"/>
    </source>
</evidence>
<dbReference type="InterPro" id="IPR042174">
    <property type="entry name" value="RecF_2"/>
</dbReference>
<keyword evidence="5 9" id="KW-0235">DNA replication</keyword>
<evidence type="ECO:0000313" key="12">
    <source>
        <dbReference type="EMBL" id="AFI83172.1"/>
    </source>
</evidence>
<dbReference type="PROSITE" id="PS00618">
    <property type="entry name" value="RECF_2"/>
    <property type="match status" value="1"/>
</dbReference>
<dbReference type="Gene3D" id="1.20.1050.90">
    <property type="entry name" value="RecF/RecN/SMC, N-terminal domain"/>
    <property type="match status" value="1"/>
</dbReference>
<evidence type="ECO:0000256" key="1">
    <source>
        <dbReference type="ARBA" id="ARBA00004496"/>
    </source>
</evidence>
<dbReference type="STRING" id="754476.Q7A_314"/>
<dbReference type="eggNOG" id="COG1195">
    <property type="taxonomic scope" value="Bacteria"/>
</dbReference>
<dbReference type="InterPro" id="IPR018078">
    <property type="entry name" value="DNA-binding_RecF_CS"/>
</dbReference>
<keyword evidence="6 9" id="KW-0547">Nucleotide-binding</keyword>
<dbReference type="GO" id="GO:0006260">
    <property type="term" value="P:DNA replication"/>
    <property type="evidence" value="ECO:0007669"/>
    <property type="project" value="UniProtKB-UniRule"/>
</dbReference>
<feature type="binding site" evidence="9">
    <location>
        <begin position="29"/>
        <end position="36"/>
    </location>
    <ligand>
        <name>ATP</name>
        <dbReference type="ChEBI" id="CHEBI:30616"/>
    </ligand>
</feature>
<comment type="function">
    <text evidence="9 10">The RecF protein is involved in DNA metabolism; it is required for DNA replication and normal SOS inducibility. RecF binds preferentially to single-stranded, linear DNA. It also seems to bind ATP.</text>
</comment>
<dbReference type="AlphaFoldDB" id="I1XFK3"/>
<dbReference type="PANTHER" id="PTHR32182">
    <property type="entry name" value="DNA REPLICATION AND REPAIR PROTEIN RECF"/>
    <property type="match status" value="1"/>
</dbReference>
<dbReference type="GO" id="GO:0006302">
    <property type="term" value="P:double-strand break repair"/>
    <property type="evidence" value="ECO:0007669"/>
    <property type="project" value="TreeGrafter"/>
</dbReference>
<dbReference type="InterPro" id="IPR003395">
    <property type="entry name" value="RecF/RecN/SMC_N"/>
</dbReference>
<keyword evidence="7 9" id="KW-0067">ATP-binding</keyword>
<proteinExistence type="inferred from homology"/>
<dbReference type="PANTHER" id="PTHR32182:SF0">
    <property type="entry name" value="DNA REPLICATION AND REPAIR PROTEIN RECF"/>
    <property type="match status" value="1"/>
</dbReference>
<dbReference type="SUPFAM" id="SSF52540">
    <property type="entry name" value="P-loop containing nucleoside triphosphate hydrolases"/>
    <property type="match status" value="1"/>
</dbReference>
<evidence type="ECO:0000256" key="10">
    <source>
        <dbReference type="RuleBase" id="RU000578"/>
    </source>
</evidence>
<dbReference type="KEGG" id="mej:Q7A_314"/>
<evidence type="ECO:0000256" key="8">
    <source>
        <dbReference type="ARBA" id="ARBA00023125"/>
    </source>
</evidence>
<feature type="domain" description="RecF/RecN/SMC N-terminal" evidence="11">
    <location>
        <begin position="1"/>
        <end position="336"/>
    </location>
</feature>
<evidence type="ECO:0000256" key="2">
    <source>
        <dbReference type="ARBA" id="ARBA00008016"/>
    </source>
</evidence>
<gene>
    <name evidence="9" type="primary">recF</name>
    <name evidence="12" type="ordered locus">Q7A_314</name>
</gene>
<dbReference type="GO" id="GO:0005524">
    <property type="term" value="F:ATP binding"/>
    <property type="evidence" value="ECO:0007669"/>
    <property type="project" value="UniProtKB-UniRule"/>
</dbReference>
<dbReference type="InterPro" id="IPR001238">
    <property type="entry name" value="DNA-binding_RecF"/>
</dbReference>
<reference evidence="12 13" key="2">
    <citation type="journal article" date="2013" name="Int. J. Syst. Evol. Microbiol.">
        <title>Methylophaga nitratireducenticrescens sp. nov. and Methylophaga frappieri sp. nov., isolated from the biofilm of the methanol-fed denitrification system treating the seawater at the Montreal Biodome.</title>
        <authorList>
            <person name="Villeneuve C."/>
            <person name="Martineau C."/>
            <person name="Mauffrey F."/>
            <person name="Villemur R."/>
        </authorList>
    </citation>
    <scope>NUCLEOTIDE SEQUENCE [LARGE SCALE GENOMIC DNA]</scope>
    <source>
        <strain evidence="12 13">JAM1</strain>
    </source>
</reference>
<sequence>MLTELSLTYFRNINKSVLYPVTGVNLLVGENGSGKTSVLEAIYLLAMGRSFRSRNLKHVVQNNQQQCQLFARISQGIPVGLQFSKTTGLQIRLNNAPLKKLSELACHLPLQYIPANCHEFFELGPRFRRRVVDWGLFHVEHDFLFHWQAYKKVLSQRNAALRNERPNEEIKVWDASLNVHGLKLAQYRREYLKKLVVQYEKWFRLLCDDFPKAKFELRYLPGWPKSEDFSEVLHETIDRDRALGYTRAGPHAADWSIKIDGLDPAELFSRGQQKLFFLAICFAQISIMQQVKEQKSVLLIDDLSSELDSNHQRYVLQAIKTLKVQTFVSSTNPDLSAILALNENDAMFHVKRGDVRLT</sequence>
<dbReference type="PATRIC" id="fig|754476.3.peg.311"/>
<dbReference type="GO" id="GO:0003697">
    <property type="term" value="F:single-stranded DNA binding"/>
    <property type="evidence" value="ECO:0007669"/>
    <property type="project" value="UniProtKB-UniRule"/>
</dbReference>
<keyword evidence="9 10" id="KW-0234">DNA repair</keyword>
<dbReference type="Proteomes" id="UP000009144">
    <property type="component" value="Chromosome"/>
</dbReference>
<reference evidence="12 13" key="1">
    <citation type="journal article" date="2012" name="J. Bacteriol.">
        <title>Complete genome sequences of Methylophaga sp. strain JAM1 and Methylophaga sp. strain JAM7.</title>
        <authorList>
            <person name="Villeneuve C."/>
            <person name="Martineau C."/>
            <person name="Mauffrey F."/>
            <person name="Villemur R."/>
        </authorList>
    </citation>
    <scope>NUCLEOTIDE SEQUENCE [LARGE SCALE GENOMIC DNA]</scope>
    <source>
        <strain evidence="12 13">JAM1</strain>
    </source>
</reference>
<evidence type="ECO:0000256" key="6">
    <source>
        <dbReference type="ARBA" id="ARBA00022741"/>
    </source>
</evidence>
<keyword evidence="4 9" id="KW-0963">Cytoplasm</keyword>
<dbReference type="EMBL" id="CP003390">
    <property type="protein sequence ID" value="AFI83172.1"/>
    <property type="molecule type" value="Genomic_DNA"/>
</dbReference>
<dbReference type="HOGENOM" id="CLU_040267_0_0_6"/>
<dbReference type="HAMAP" id="MF_00365">
    <property type="entry name" value="RecF"/>
    <property type="match status" value="1"/>
</dbReference>
<keyword evidence="9 10" id="KW-0227">DNA damage</keyword>
<protein>
    <recommendedName>
        <fullName evidence="3 9">DNA replication and repair protein RecF</fullName>
    </recommendedName>
</protein>
<evidence type="ECO:0000256" key="7">
    <source>
        <dbReference type="ARBA" id="ARBA00022840"/>
    </source>
</evidence>